<evidence type="ECO:0000256" key="2">
    <source>
        <dbReference type="ARBA" id="ARBA00023067"/>
    </source>
</evidence>
<dbReference type="Proteomes" id="UP000324595">
    <property type="component" value="Unassembled WGS sequence"/>
</dbReference>
<dbReference type="PRINTS" id="PR01727">
    <property type="entry name" value="DNABINDINGHU"/>
</dbReference>
<comment type="caution">
    <text evidence="5">The sequence shown here is derived from an EMBL/GenBank/DDBJ whole genome shotgun (WGS) entry which is preliminary data.</text>
</comment>
<dbReference type="InterPro" id="IPR020816">
    <property type="entry name" value="Histone-like_DNA-bd_CS"/>
</dbReference>
<proteinExistence type="inferred from homology"/>
<keyword evidence="3 5" id="KW-0238">DNA-binding</keyword>
<dbReference type="RefSeq" id="WP_148897613.1">
    <property type="nucleotide sequence ID" value="NZ_VNHY01000001.1"/>
</dbReference>
<dbReference type="PANTHER" id="PTHR33175:SF3">
    <property type="entry name" value="DNA-BINDING PROTEIN HU-BETA"/>
    <property type="match status" value="1"/>
</dbReference>
<dbReference type="GO" id="GO:0003677">
    <property type="term" value="F:DNA binding"/>
    <property type="evidence" value="ECO:0007669"/>
    <property type="project" value="UniProtKB-KW"/>
</dbReference>
<keyword evidence="6" id="KW-1185">Reference proteome</keyword>
<evidence type="ECO:0000313" key="5">
    <source>
        <dbReference type="EMBL" id="TYP94924.1"/>
    </source>
</evidence>
<evidence type="ECO:0000256" key="4">
    <source>
        <dbReference type="RuleBase" id="RU003939"/>
    </source>
</evidence>
<comment type="similarity">
    <text evidence="1 4">Belongs to the bacterial histone-like protein family.</text>
</comment>
<dbReference type="SUPFAM" id="SSF47729">
    <property type="entry name" value="IHF-like DNA-binding proteins"/>
    <property type="match status" value="1"/>
</dbReference>
<accession>A0A5D3YLU4</accession>
<name>A0A5D3YLU4_9BACT</name>
<dbReference type="AlphaFoldDB" id="A0A5D3YLU4"/>
<sequence>MTKADMVDVISSSTGLTKVETEAVVNGFMETVIDAMKRGEHIELRGFGTFKVVKRAQRVARNPKTNEEVIVPEKFAPVLKMSKSFKEEVNESVSEKRES</sequence>
<reference evidence="5 6" key="1">
    <citation type="submission" date="2019-07" db="EMBL/GenBank/DDBJ databases">
        <title>Genomic Encyclopedia of Archaeal and Bacterial Type Strains, Phase II (KMG-II): from individual species to whole genera.</title>
        <authorList>
            <person name="Goeker M."/>
        </authorList>
    </citation>
    <scope>NUCLEOTIDE SEQUENCE [LARGE SCALE GENOMIC DNA]</scope>
    <source>
        <strain evidence="5 6">DSM 21935</strain>
    </source>
</reference>
<dbReference type="OrthoDB" id="9799835at2"/>
<dbReference type="GO" id="GO:0005829">
    <property type="term" value="C:cytosol"/>
    <property type="evidence" value="ECO:0007669"/>
    <property type="project" value="TreeGrafter"/>
</dbReference>
<dbReference type="PROSITE" id="PS00045">
    <property type="entry name" value="HISTONE_LIKE"/>
    <property type="match status" value="1"/>
</dbReference>
<evidence type="ECO:0000313" key="6">
    <source>
        <dbReference type="Proteomes" id="UP000324595"/>
    </source>
</evidence>
<dbReference type="PANTHER" id="PTHR33175">
    <property type="entry name" value="DNA-BINDING PROTEIN HU"/>
    <property type="match status" value="1"/>
</dbReference>
<dbReference type="CDD" id="cd13836">
    <property type="entry name" value="IHF_B"/>
    <property type="match status" value="1"/>
</dbReference>
<dbReference type="EMBL" id="VNHY01000001">
    <property type="protein sequence ID" value="TYP94924.1"/>
    <property type="molecule type" value="Genomic_DNA"/>
</dbReference>
<dbReference type="GO" id="GO:0030261">
    <property type="term" value="P:chromosome condensation"/>
    <property type="evidence" value="ECO:0007669"/>
    <property type="project" value="UniProtKB-KW"/>
</dbReference>
<dbReference type="Gene3D" id="4.10.520.10">
    <property type="entry name" value="IHF-like DNA-binding proteins"/>
    <property type="match status" value="1"/>
</dbReference>
<evidence type="ECO:0000256" key="3">
    <source>
        <dbReference type="ARBA" id="ARBA00023125"/>
    </source>
</evidence>
<organism evidence="5 6">
    <name type="scientific">Fodinibius salinus</name>
    <dbReference type="NCBI Taxonomy" id="860790"/>
    <lineage>
        <taxon>Bacteria</taxon>
        <taxon>Pseudomonadati</taxon>
        <taxon>Balneolota</taxon>
        <taxon>Balneolia</taxon>
        <taxon>Balneolales</taxon>
        <taxon>Balneolaceae</taxon>
        <taxon>Fodinibius</taxon>
    </lineage>
</organism>
<protein>
    <submittedName>
        <fullName evidence="5">DNA-binding protein HU-beta</fullName>
    </submittedName>
</protein>
<dbReference type="InterPro" id="IPR010992">
    <property type="entry name" value="IHF-like_DNA-bd_dom_sf"/>
</dbReference>
<dbReference type="Pfam" id="PF00216">
    <property type="entry name" value="Bac_DNA_binding"/>
    <property type="match status" value="1"/>
</dbReference>
<keyword evidence="2" id="KW-0226">DNA condensation</keyword>
<dbReference type="InterPro" id="IPR000119">
    <property type="entry name" value="Hist_DNA-bd"/>
</dbReference>
<dbReference type="GO" id="GO:0030527">
    <property type="term" value="F:structural constituent of chromatin"/>
    <property type="evidence" value="ECO:0007669"/>
    <property type="project" value="InterPro"/>
</dbReference>
<gene>
    <name evidence="5" type="ORF">LX73_0218</name>
</gene>
<evidence type="ECO:0000256" key="1">
    <source>
        <dbReference type="ARBA" id="ARBA00010529"/>
    </source>
</evidence>
<dbReference type="SMART" id="SM00411">
    <property type="entry name" value="BHL"/>
    <property type="match status" value="1"/>
</dbReference>